<name>A0A2C6KB91_9APIC</name>
<dbReference type="AlphaFoldDB" id="A0A2C6KB91"/>
<dbReference type="RefSeq" id="XP_067916495.1">
    <property type="nucleotide sequence ID" value="XM_068071529.1"/>
</dbReference>
<dbReference type="VEuPathDB" id="ToxoDB:CSUI_011431"/>
<reference evidence="2 3" key="1">
    <citation type="journal article" date="2017" name="Int. J. Parasitol.">
        <title>The genome of the protozoan parasite Cystoisospora suis and a reverse vaccinology approach to identify vaccine candidates.</title>
        <authorList>
            <person name="Palmieri N."/>
            <person name="Shrestha A."/>
            <person name="Ruttkowski B."/>
            <person name="Beck T."/>
            <person name="Vogl C."/>
            <person name="Tomley F."/>
            <person name="Blake D.P."/>
            <person name="Joachim A."/>
        </authorList>
    </citation>
    <scope>NUCLEOTIDE SEQUENCE [LARGE SCALE GENOMIC DNA]</scope>
    <source>
        <strain evidence="2 3">Wien I</strain>
    </source>
</reference>
<evidence type="ECO:0000313" key="2">
    <source>
        <dbReference type="EMBL" id="PHJ14759.1"/>
    </source>
</evidence>
<feature type="compositionally biased region" description="Basic and acidic residues" evidence="1">
    <location>
        <begin position="197"/>
        <end position="207"/>
    </location>
</feature>
<evidence type="ECO:0000313" key="3">
    <source>
        <dbReference type="Proteomes" id="UP000221165"/>
    </source>
</evidence>
<proteinExistence type="predicted"/>
<gene>
    <name evidence="2" type="ORF">CSUI_011431</name>
</gene>
<feature type="compositionally biased region" description="Low complexity" evidence="1">
    <location>
        <begin position="212"/>
        <end position="232"/>
    </location>
</feature>
<sequence length="281" mass="29380">MDPMSLTDVSLHTAAGPERKCSQAKAANSTSSCSHSVKNSSASSRCRNQAVKWSVARPNMVGVVGFACAAVFCGVALSGEIKGAAALYVRPGAQAPQLTGHAGSFGSTEYPLSQRVDVEGDGIHPREPSSPEPRSQFYIHPVKRQATGVEPADAEGSFSQLREQGFDLDLDLDLDFDLDDLPQTTAGGADSAMGEEPTDKAKKEKSPNADLDFGSSETSGSTGSLGGDFDFGSSEKNDSTTKSSNYETERDLFGQGTAAPVTGVLSPLSGKCYATFSYTDP</sequence>
<protein>
    <submittedName>
        <fullName evidence="2">Uncharacterized protein</fullName>
    </submittedName>
</protein>
<accession>A0A2C6KB91</accession>
<evidence type="ECO:0000256" key="1">
    <source>
        <dbReference type="SAM" id="MobiDB-lite"/>
    </source>
</evidence>
<keyword evidence="3" id="KW-1185">Reference proteome</keyword>
<comment type="caution">
    <text evidence="2">The sequence shown here is derived from an EMBL/GenBank/DDBJ whole genome shotgun (WGS) entry which is preliminary data.</text>
</comment>
<dbReference type="GeneID" id="94434740"/>
<feature type="region of interest" description="Disordered" evidence="1">
    <location>
        <begin position="179"/>
        <end position="251"/>
    </location>
</feature>
<dbReference type="Proteomes" id="UP000221165">
    <property type="component" value="Unassembled WGS sequence"/>
</dbReference>
<organism evidence="2 3">
    <name type="scientific">Cystoisospora suis</name>
    <dbReference type="NCBI Taxonomy" id="483139"/>
    <lineage>
        <taxon>Eukaryota</taxon>
        <taxon>Sar</taxon>
        <taxon>Alveolata</taxon>
        <taxon>Apicomplexa</taxon>
        <taxon>Conoidasida</taxon>
        <taxon>Coccidia</taxon>
        <taxon>Eucoccidiorida</taxon>
        <taxon>Eimeriorina</taxon>
        <taxon>Sarcocystidae</taxon>
        <taxon>Cystoisospora</taxon>
    </lineage>
</organism>
<dbReference type="EMBL" id="MIGC01011704">
    <property type="protein sequence ID" value="PHJ14759.1"/>
    <property type="molecule type" value="Genomic_DNA"/>
</dbReference>